<gene>
    <name evidence="2" type="ORF">Cvel_19212</name>
</gene>
<feature type="region of interest" description="Disordered" evidence="1">
    <location>
        <begin position="52"/>
        <end position="91"/>
    </location>
</feature>
<proteinExistence type="predicted"/>
<dbReference type="AlphaFoldDB" id="A0A0G4FX15"/>
<name>A0A0G4FX15_9ALVE</name>
<organism evidence="2">
    <name type="scientific">Chromera velia CCMP2878</name>
    <dbReference type="NCBI Taxonomy" id="1169474"/>
    <lineage>
        <taxon>Eukaryota</taxon>
        <taxon>Sar</taxon>
        <taxon>Alveolata</taxon>
        <taxon>Colpodellida</taxon>
        <taxon>Chromeraceae</taxon>
        <taxon>Chromera</taxon>
    </lineage>
</organism>
<feature type="compositionally biased region" description="Polar residues" evidence="1">
    <location>
        <begin position="7"/>
        <end position="29"/>
    </location>
</feature>
<accession>A0A0G4FX15</accession>
<dbReference type="EMBL" id="CDMZ01000707">
    <property type="protein sequence ID" value="CEM19926.1"/>
    <property type="molecule type" value="Genomic_DNA"/>
</dbReference>
<dbReference type="VEuPathDB" id="CryptoDB:Cvel_19212"/>
<protein>
    <submittedName>
        <fullName evidence="2">Uncharacterized protein</fullName>
    </submittedName>
</protein>
<evidence type="ECO:0000313" key="2">
    <source>
        <dbReference type="EMBL" id="CEM19926.1"/>
    </source>
</evidence>
<reference evidence="2" key="1">
    <citation type="submission" date="2014-11" db="EMBL/GenBank/DDBJ databases">
        <authorList>
            <person name="Otto D Thomas"/>
            <person name="Naeem Raeece"/>
        </authorList>
    </citation>
    <scope>NUCLEOTIDE SEQUENCE</scope>
</reference>
<sequence length="105" mass="11689">VSLVASARTSLRSTAVKEGSQSALTQLSEKQAQNNKASCLKGMACWFTGGKKTEEEKKGKQAQAKQEEQTLSVRDTKPKLGDQLYDDPADEMEDRFFGEDWGENW</sequence>
<feature type="non-terminal residue" evidence="2">
    <location>
        <position position="1"/>
    </location>
</feature>
<feature type="region of interest" description="Disordered" evidence="1">
    <location>
        <begin position="1"/>
        <end position="29"/>
    </location>
</feature>
<evidence type="ECO:0000256" key="1">
    <source>
        <dbReference type="SAM" id="MobiDB-lite"/>
    </source>
</evidence>